<gene>
    <name evidence="1" type="ORF">CJD36_003005</name>
</gene>
<sequence length="100" mass="11575">MIIYNVTIKVEHDVVANWVTWMKGIHIPELLATGLFTDAKLCRLLEQQEEDGATFVAQYFCNSMAEYNKYIDEYATIMRERANKAFGGKFVAFRTIMEVI</sequence>
<keyword evidence="2" id="KW-1185">Reference proteome</keyword>
<reference evidence="1 2" key="1">
    <citation type="submission" date="2018-01" db="EMBL/GenBank/DDBJ databases">
        <title>A novel member of the phylum Bacteroidetes isolated from glacier ice.</title>
        <authorList>
            <person name="Liu Q."/>
            <person name="Xin Y.-H."/>
        </authorList>
    </citation>
    <scope>NUCLEOTIDE SEQUENCE [LARGE SCALE GENOMIC DNA]</scope>
    <source>
        <strain evidence="1 2">RB1R16</strain>
    </source>
</reference>
<organism evidence="1 2">
    <name type="scientific">Flavipsychrobacter stenotrophus</name>
    <dbReference type="NCBI Taxonomy" id="2077091"/>
    <lineage>
        <taxon>Bacteria</taxon>
        <taxon>Pseudomonadati</taxon>
        <taxon>Bacteroidota</taxon>
        <taxon>Chitinophagia</taxon>
        <taxon>Chitinophagales</taxon>
        <taxon>Chitinophagaceae</taxon>
        <taxon>Flavipsychrobacter</taxon>
    </lineage>
</organism>
<protein>
    <submittedName>
        <fullName evidence="1">DUF4286 domain-containing protein</fullName>
    </submittedName>
</protein>
<dbReference type="OrthoDB" id="1121837at2"/>
<proteinExistence type="predicted"/>
<dbReference type="Pfam" id="PF14114">
    <property type="entry name" value="DUF4286"/>
    <property type="match status" value="1"/>
</dbReference>
<evidence type="ECO:0000313" key="2">
    <source>
        <dbReference type="Proteomes" id="UP000239872"/>
    </source>
</evidence>
<dbReference type="AlphaFoldDB" id="A0A2S7T1J0"/>
<dbReference type="EMBL" id="PPSL01000001">
    <property type="protein sequence ID" value="PQJ12731.1"/>
    <property type="molecule type" value="Genomic_DNA"/>
</dbReference>
<evidence type="ECO:0000313" key="1">
    <source>
        <dbReference type="EMBL" id="PQJ12731.1"/>
    </source>
</evidence>
<dbReference type="RefSeq" id="WP_105037615.1">
    <property type="nucleotide sequence ID" value="NZ_PPSL01000001.1"/>
</dbReference>
<dbReference type="InterPro" id="IPR025563">
    <property type="entry name" value="DUF4286"/>
</dbReference>
<comment type="caution">
    <text evidence="1">The sequence shown here is derived from an EMBL/GenBank/DDBJ whole genome shotgun (WGS) entry which is preliminary data.</text>
</comment>
<name>A0A2S7T1J0_9BACT</name>
<dbReference type="Proteomes" id="UP000239872">
    <property type="component" value="Unassembled WGS sequence"/>
</dbReference>
<accession>A0A2S7T1J0</accession>